<evidence type="ECO:0000256" key="1">
    <source>
        <dbReference type="SAM" id="MobiDB-lite"/>
    </source>
</evidence>
<sequence length="328" mass="37548">MTLWMLPRCDEDRCEVCARRIQVCWRSHQNRKVFKLLMNTVRSAEECLSPAVLRQLSPREAKLLRDPSLQCKVRIRFSGPQFPPVIVFKIFHTGRGGSYLSGKKLFQPSNQATADTCRMMGNRKFMDLMMEDEMHWQGRTISHPADVTCIRDYMQYSSHLDELPARVGGRENAWRHLSLKVLSRDGGTGTAGDGLLREELSRAMVMRRPDRPIRSPVAPPSSAVSTPGHRTPKRRLARSRALADRMRRVYTLREEEKVKDGDHEGNTTLRVDHMTDGQMNRPHAADEKFVFIPAASECLAVNDVSDCEWDEEAELLCSWSNRLTLDLI</sequence>
<name>A0A7J5ZT14_AMEME</name>
<accession>A0A7J5ZT14</accession>
<dbReference type="Proteomes" id="UP000593565">
    <property type="component" value="Unassembled WGS sequence"/>
</dbReference>
<evidence type="ECO:0000313" key="2">
    <source>
        <dbReference type="EMBL" id="KAF4072797.1"/>
    </source>
</evidence>
<dbReference type="PANTHER" id="PTHR33504:SF1">
    <property type="entry name" value="FAMILY WITH SEQUENCE SIMILARITY 90, MEMBER A1B"/>
    <property type="match status" value="1"/>
</dbReference>
<keyword evidence="3" id="KW-1185">Reference proteome</keyword>
<gene>
    <name evidence="2" type="ORF">AMELA_G00251500</name>
</gene>
<proteinExistence type="predicted"/>
<organism evidence="2 3">
    <name type="scientific">Ameiurus melas</name>
    <name type="common">Black bullhead</name>
    <name type="synonym">Silurus melas</name>
    <dbReference type="NCBI Taxonomy" id="219545"/>
    <lineage>
        <taxon>Eukaryota</taxon>
        <taxon>Metazoa</taxon>
        <taxon>Chordata</taxon>
        <taxon>Craniata</taxon>
        <taxon>Vertebrata</taxon>
        <taxon>Euteleostomi</taxon>
        <taxon>Actinopterygii</taxon>
        <taxon>Neopterygii</taxon>
        <taxon>Teleostei</taxon>
        <taxon>Ostariophysi</taxon>
        <taxon>Siluriformes</taxon>
        <taxon>Ictaluridae</taxon>
        <taxon>Ameiurus</taxon>
    </lineage>
</organism>
<evidence type="ECO:0000313" key="3">
    <source>
        <dbReference type="Proteomes" id="UP000593565"/>
    </source>
</evidence>
<comment type="caution">
    <text evidence="2">The sequence shown here is derived from an EMBL/GenBank/DDBJ whole genome shotgun (WGS) entry which is preliminary data.</text>
</comment>
<dbReference type="EMBL" id="JAAGNN010000024">
    <property type="protein sequence ID" value="KAF4072797.1"/>
    <property type="molecule type" value="Genomic_DNA"/>
</dbReference>
<dbReference type="PROSITE" id="PS50096">
    <property type="entry name" value="IQ"/>
    <property type="match status" value="1"/>
</dbReference>
<protein>
    <submittedName>
        <fullName evidence="2">Uncharacterized protein</fullName>
    </submittedName>
</protein>
<reference evidence="2 3" key="1">
    <citation type="submission" date="2020-02" db="EMBL/GenBank/DDBJ databases">
        <title>A chromosome-scale genome assembly of the black bullhead catfish (Ameiurus melas).</title>
        <authorList>
            <person name="Wen M."/>
            <person name="Zham M."/>
            <person name="Cabau C."/>
            <person name="Klopp C."/>
            <person name="Donnadieu C."/>
            <person name="Roques C."/>
            <person name="Bouchez O."/>
            <person name="Lampietro C."/>
            <person name="Jouanno E."/>
            <person name="Herpin A."/>
            <person name="Louis A."/>
            <person name="Berthelot C."/>
            <person name="Parey E."/>
            <person name="Roest-Crollius H."/>
            <person name="Braasch I."/>
            <person name="Postlethwait J."/>
            <person name="Robinson-Rechavi M."/>
            <person name="Echchiki A."/>
            <person name="Begum T."/>
            <person name="Montfort J."/>
            <person name="Schartl M."/>
            <person name="Bobe J."/>
            <person name="Guiguen Y."/>
        </authorList>
    </citation>
    <scope>NUCLEOTIDE SEQUENCE [LARGE SCALE GENOMIC DNA]</scope>
    <source>
        <strain evidence="2">M_S1</strain>
        <tissue evidence="2">Blood</tissue>
    </source>
</reference>
<dbReference type="PANTHER" id="PTHR33504">
    <property type="entry name" value="NADH DEHYDROGENASE (UBIQUINONE) 1 BETA SUBCOMPLEX, 4"/>
    <property type="match status" value="1"/>
</dbReference>
<feature type="region of interest" description="Disordered" evidence="1">
    <location>
        <begin position="211"/>
        <end position="237"/>
    </location>
</feature>
<dbReference type="AlphaFoldDB" id="A0A7J5ZT14"/>